<dbReference type="Proteomes" id="UP000233837">
    <property type="component" value="Unassembled WGS sequence"/>
</dbReference>
<dbReference type="AlphaFoldDB" id="A0A2I0WRN6"/>
<accession>A0A2I0WRN6</accession>
<keyword evidence="2" id="KW-1185">Reference proteome</keyword>
<organism evidence="1 2">
    <name type="scientific">Dendrobium catenatum</name>
    <dbReference type="NCBI Taxonomy" id="906689"/>
    <lineage>
        <taxon>Eukaryota</taxon>
        <taxon>Viridiplantae</taxon>
        <taxon>Streptophyta</taxon>
        <taxon>Embryophyta</taxon>
        <taxon>Tracheophyta</taxon>
        <taxon>Spermatophyta</taxon>
        <taxon>Magnoliopsida</taxon>
        <taxon>Liliopsida</taxon>
        <taxon>Asparagales</taxon>
        <taxon>Orchidaceae</taxon>
        <taxon>Epidendroideae</taxon>
        <taxon>Malaxideae</taxon>
        <taxon>Dendrobiinae</taxon>
        <taxon>Dendrobium</taxon>
    </lineage>
</organism>
<evidence type="ECO:0000313" key="2">
    <source>
        <dbReference type="Proteomes" id="UP000233837"/>
    </source>
</evidence>
<evidence type="ECO:0000313" key="1">
    <source>
        <dbReference type="EMBL" id="PKU78332.1"/>
    </source>
</evidence>
<name>A0A2I0WRN6_9ASPA</name>
<reference evidence="1 2" key="1">
    <citation type="journal article" date="2016" name="Sci. Rep.">
        <title>The Dendrobium catenatum Lindl. genome sequence provides insights into polysaccharide synthase, floral development and adaptive evolution.</title>
        <authorList>
            <person name="Zhang G.Q."/>
            <person name="Xu Q."/>
            <person name="Bian C."/>
            <person name="Tsai W.C."/>
            <person name="Yeh C.M."/>
            <person name="Liu K.W."/>
            <person name="Yoshida K."/>
            <person name="Zhang L.S."/>
            <person name="Chang S.B."/>
            <person name="Chen F."/>
            <person name="Shi Y."/>
            <person name="Su Y.Y."/>
            <person name="Zhang Y.Q."/>
            <person name="Chen L.J."/>
            <person name="Yin Y."/>
            <person name="Lin M."/>
            <person name="Huang H."/>
            <person name="Deng H."/>
            <person name="Wang Z.W."/>
            <person name="Zhu S.L."/>
            <person name="Zhao X."/>
            <person name="Deng C."/>
            <person name="Niu S.C."/>
            <person name="Huang J."/>
            <person name="Wang M."/>
            <person name="Liu G.H."/>
            <person name="Yang H.J."/>
            <person name="Xiao X.J."/>
            <person name="Hsiao Y.Y."/>
            <person name="Wu W.L."/>
            <person name="Chen Y.Y."/>
            <person name="Mitsuda N."/>
            <person name="Ohme-Takagi M."/>
            <person name="Luo Y.B."/>
            <person name="Van de Peer Y."/>
            <person name="Liu Z.J."/>
        </authorList>
    </citation>
    <scope>NUCLEOTIDE SEQUENCE [LARGE SCALE GENOMIC DNA]</scope>
    <source>
        <tissue evidence="1">The whole plant</tissue>
    </source>
</reference>
<proteinExistence type="predicted"/>
<gene>
    <name evidence="1" type="ORF">MA16_Dca008957</name>
</gene>
<reference evidence="1 2" key="2">
    <citation type="journal article" date="2017" name="Nature">
        <title>The Apostasia genome and the evolution of orchids.</title>
        <authorList>
            <person name="Zhang G.Q."/>
            <person name="Liu K.W."/>
            <person name="Li Z."/>
            <person name="Lohaus R."/>
            <person name="Hsiao Y.Y."/>
            <person name="Niu S.C."/>
            <person name="Wang J.Y."/>
            <person name="Lin Y.C."/>
            <person name="Xu Q."/>
            <person name="Chen L.J."/>
            <person name="Yoshida K."/>
            <person name="Fujiwara S."/>
            <person name="Wang Z.W."/>
            <person name="Zhang Y.Q."/>
            <person name="Mitsuda N."/>
            <person name="Wang M."/>
            <person name="Liu G.H."/>
            <person name="Pecoraro L."/>
            <person name="Huang H.X."/>
            <person name="Xiao X.J."/>
            <person name="Lin M."/>
            <person name="Wu X.Y."/>
            <person name="Wu W.L."/>
            <person name="Chen Y.Y."/>
            <person name="Chang S.B."/>
            <person name="Sakamoto S."/>
            <person name="Ohme-Takagi M."/>
            <person name="Yagi M."/>
            <person name="Zeng S.J."/>
            <person name="Shen C.Y."/>
            <person name="Yeh C.M."/>
            <person name="Luo Y.B."/>
            <person name="Tsai W.C."/>
            <person name="Van de Peer Y."/>
            <person name="Liu Z.J."/>
        </authorList>
    </citation>
    <scope>NUCLEOTIDE SEQUENCE [LARGE SCALE GENOMIC DNA]</scope>
    <source>
        <tissue evidence="1">The whole plant</tissue>
    </source>
</reference>
<sequence length="219" mass="23232">MSVLYHHQEGKKGHQYSTALGWWKRGCCNGFSALLIKSFANRSGNGSSNVFSNAKASSGEFSNSIVKEVGGMFIGRNGRGQCESGDLNLCDQAGFKSSSPSKKLPVQNDVPKAKGVVANAGGNSVGGEVDSKYGPWILINYGKGRFKNSWKRRGLHNSFKSNVGKVQDTRFIKPGVSSGGVADALGVKGSILDEVAVIIDKAPDIPSYGINVDTREVSS</sequence>
<dbReference type="EMBL" id="KZ502458">
    <property type="protein sequence ID" value="PKU78332.1"/>
    <property type="molecule type" value="Genomic_DNA"/>
</dbReference>
<protein>
    <submittedName>
        <fullName evidence="1">Uncharacterized protein</fullName>
    </submittedName>
</protein>